<organism evidence="3 4">
    <name type="scientific">Actinoallomurus acaciae</name>
    <dbReference type="NCBI Taxonomy" id="502577"/>
    <lineage>
        <taxon>Bacteria</taxon>
        <taxon>Bacillati</taxon>
        <taxon>Actinomycetota</taxon>
        <taxon>Actinomycetes</taxon>
        <taxon>Streptosporangiales</taxon>
        <taxon>Thermomonosporaceae</taxon>
        <taxon>Actinoallomurus</taxon>
    </lineage>
</organism>
<dbReference type="InterPro" id="IPR006116">
    <property type="entry name" value="NT_2-5OAS_ClassI-CCAase"/>
</dbReference>
<proteinExistence type="predicted"/>
<dbReference type="PANTHER" id="PTHR11258:SF11">
    <property type="entry name" value="C2H2-TYPE DOMAIN-CONTAINING PROTEIN"/>
    <property type="match status" value="1"/>
</dbReference>
<dbReference type="Gene3D" id="1.10.1410.20">
    <property type="entry name" value="2'-5'-oligoadenylate synthetase 1, domain 2"/>
    <property type="match status" value="1"/>
</dbReference>
<dbReference type="Pfam" id="PF18144">
    <property type="entry name" value="SMODS"/>
    <property type="match status" value="1"/>
</dbReference>
<dbReference type="Proteomes" id="UP001589627">
    <property type="component" value="Unassembled WGS sequence"/>
</dbReference>
<gene>
    <name evidence="3" type="ORF">ACFFNX_05105</name>
</gene>
<dbReference type="InterPro" id="IPR043519">
    <property type="entry name" value="NT_sf"/>
</dbReference>
<protein>
    <submittedName>
        <fullName evidence="3">CBASS oligonucleotide cyclase</fullName>
    </submittedName>
</protein>
<evidence type="ECO:0000313" key="4">
    <source>
        <dbReference type="Proteomes" id="UP001589627"/>
    </source>
</evidence>
<name>A0ABV5Y959_9ACTN</name>
<feature type="coiled-coil region" evidence="2">
    <location>
        <begin position="18"/>
        <end position="45"/>
    </location>
</feature>
<keyword evidence="2" id="KW-0175">Coiled coil</keyword>
<dbReference type="PROSITE" id="PS50152">
    <property type="entry name" value="25A_SYNTH_3"/>
    <property type="match status" value="1"/>
</dbReference>
<keyword evidence="4" id="KW-1185">Reference proteome</keyword>
<reference evidence="3 4" key="1">
    <citation type="submission" date="2024-09" db="EMBL/GenBank/DDBJ databases">
        <authorList>
            <person name="Sun Q."/>
            <person name="Mori K."/>
        </authorList>
    </citation>
    <scope>NUCLEOTIDE SEQUENCE [LARGE SCALE GENOMIC DNA]</scope>
    <source>
        <strain evidence="3 4">TBRC 0563</strain>
    </source>
</reference>
<evidence type="ECO:0000256" key="2">
    <source>
        <dbReference type="SAM" id="Coils"/>
    </source>
</evidence>
<dbReference type="SUPFAM" id="SSF81631">
    <property type="entry name" value="PAP/OAS1 substrate-binding domain"/>
    <property type="match status" value="1"/>
</dbReference>
<dbReference type="EMBL" id="JBHLZP010000021">
    <property type="protein sequence ID" value="MFB9831565.1"/>
    <property type="molecule type" value="Genomic_DNA"/>
</dbReference>
<keyword evidence="1" id="KW-0051">Antiviral defense</keyword>
<accession>A0ABV5Y959</accession>
<evidence type="ECO:0000313" key="3">
    <source>
        <dbReference type="EMBL" id="MFB9831565.1"/>
    </source>
</evidence>
<dbReference type="PANTHER" id="PTHR11258">
    <property type="entry name" value="2-5 OLIGOADENYLATE SYNTHETASE"/>
    <property type="match status" value="1"/>
</dbReference>
<comment type="caution">
    <text evidence="3">The sequence shown here is derived from an EMBL/GenBank/DDBJ whole genome shotgun (WGS) entry which is preliminary data.</text>
</comment>
<dbReference type="InterPro" id="IPR053445">
    <property type="entry name" value="CBASS_cN_synthase"/>
</dbReference>
<evidence type="ECO:0000256" key="1">
    <source>
        <dbReference type="ARBA" id="ARBA00023118"/>
    </source>
</evidence>
<dbReference type="SUPFAM" id="SSF81301">
    <property type="entry name" value="Nucleotidyltransferase"/>
    <property type="match status" value="1"/>
</dbReference>
<dbReference type="NCBIfam" id="NF041116">
    <property type="entry name" value="CBASS_cyclase_a"/>
    <property type="match status" value="1"/>
</dbReference>
<dbReference type="CDD" id="cd05400">
    <property type="entry name" value="NT_2-5OAS_ClassI-CCAase"/>
    <property type="match status" value="1"/>
</dbReference>
<sequence>MSPQIQHRDLAAFADDRVNLKKTEVDDQRAQVNRLRDRIEAKIAASPGYGFVKALHAGSVAKGTALRSVNDRDLAVYVKAEQAPEDTPKLVNWVRDLVIEAYPALSDDQIVANTHCVTVTFAASRLEVDVVPVLYEGEPNDVGYLVSKDTGERLKTSVRQHLDFIRGRKKDHPKHLAQLIRFTKWWARQQKRRDGEFKCKSFMLELLWVHLADGGLVLNDYVEALERFFAFIVNGGLDEQIAFTDFHPASDLPARGSAPIQILDPVNFDNNVAEHYEAQHRDRLVAAAQEAFDAISTAYYEPAKGQAVELWQDVFGTSFKGAA</sequence>
<dbReference type="Gene3D" id="3.30.460.10">
    <property type="entry name" value="Beta Polymerase, domain 2"/>
    <property type="match status" value="1"/>
</dbReference>
<dbReference type="RefSeq" id="WP_378195916.1">
    <property type="nucleotide sequence ID" value="NZ_JBHLZP010000021.1"/>
</dbReference>